<dbReference type="Proteomes" id="UP000186601">
    <property type="component" value="Unassembled WGS sequence"/>
</dbReference>
<dbReference type="OrthoDB" id="2363873at2759"/>
<sequence length="63" mass="6836">MVASHIYDVRAAATLGIKTVYIRRPTEDEGVRDEIKSKAEGGDMDVVVTSFVELAEILKARGG</sequence>
<dbReference type="InterPro" id="IPR036412">
    <property type="entry name" value="HAD-like_sf"/>
</dbReference>
<name>A0A2R6S009_9APHY</name>
<dbReference type="EMBL" id="MLYV02000114">
    <property type="protein sequence ID" value="PSS35587.1"/>
    <property type="molecule type" value="Genomic_DNA"/>
</dbReference>
<dbReference type="AlphaFoldDB" id="A0A2R6S009"/>
<comment type="caution">
    <text evidence="1">The sequence shown here is derived from an EMBL/GenBank/DDBJ whole genome shotgun (WGS) entry which is preliminary data.</text>
</comment>
<evidence type="ECO:0000313" key="2">
    <source>
        <dbReference type="Proteomes" id="UP000186601"/>
    </source>
</evidence>
<dbReference type="Gene3D" id="3.40.50.1000">
    <property type="entry name" value="HAD superfamily/HAD-like"/>
    <property type="match status" value="1"/>
</dbReference>
<protein>
    <submittedName>
        <fullName evidence="1">Uncharacterized protein</fullName>
    </submittedName>
</protein>
<gene>
    <name evidence="1" type="ORF">PHLCEN_2v1464</name>
</gene>
<dbReference type="STRING" id="98765.A0A2R6S009"/>
<reference evidence="1 2" key="1">
    <citation type="submission" date="2018-02" db="EMBL/GenBank/DDBJ databases">
        <title>Genome sequence of the basidiomycete white-rot fungus Phlebia centrifuga.</title>
        <authorList>
            <person name="Granchi Z."/>
            <person name="Peng M."/>
            <person name="de Vries R.P."/>
            <person name="Hilden K."/>
            <person name="Makela M.R."/>
            <person name="Grigoriev I."/>
            <person name="Riley R."/>
        </authorList>
    </citation>
    <scope>NUCLEOTIDE SEQUENCE [LARGE SCALE GENOMIC DNA]</scope>
    <source>
        <strain evidence="1 2">FBCC195</strain>
    </source>
</reference>
<dbReference type="InterPro" id="IPR023214">
    <property type="entry name" value="HAD_sf"/>
</dbReference>
<dbReference type="SUPFAM" id="SSF56784">
    <property type="entry name" value="HAD-like"/>
    <property type="match status" value="1"/>
</dbReference>
<accession>A0A2R6S009</accession>
<evidence type="ECO:0000313" key="1">
    <source>
        <dbReference type="EMBL" id="PSS35587.1"/>
    </source>
</evidence>
<keyword evidence="2" id="KW-1185">Reference proteome</keyword>
<proteinExistence type="predicted"/>
<organism evidence="1 2">
    <name type="scientific">Hermanssonia centrifuga</name>
    <dbReference type="NCBI Taxonomy" id="98765"/>
    <lineage>
        <taxon>Eukaryota</taxon>
        <taxon>Fungi</taxon>
        <taxon>Dikarya</taxon>
        <taxon>Basidiomycota</taxon>
        <taxon>Agaricomycotina</taxon>
        <taxon>Agaricomycetes</taxon>
        <taxon>Polyporales</taxon>
        <taxon>Meruliaceae</taxon>
        <taxon>Hermanssonia</taxon>
    </lineage>
</organism>